<proteinExistence type="predicted"/>
<protein>
    <submittedName>
        <fullName evidence="3">Uncharacterized protein LOC103511803</fullName>
    </submittedName>
</protein>
<feature type="domain" description="25S rRNA (uridine-N(3))-methyltransferase BMT5-like" evidence="1">
    <location>
        <begin position="13"/>
        <end position="198"/>
    </location>
</feature>
<dbReference type="PANTHER" id="PTHR11538:SF26">
    <property type="entry name" value="FERREDOXIN-FOLD ANTICODON-BINDING DOMAIN-CONTAINING PROTEIN 1"/>
    <property type="match status" value="1"/>
</dbReference>
<evidence type="ECO:0000259" key="1">
    <source>
        <dbReference type="Pfam" id="PF10354"/>
    </source>
</evidence>
<gene>
    <name evidence="3" type="primary">LOC103511803</name>
</gene>
<sequence length="563" mass="65523">MKSYLCCSTDIVLLVGEGNFSFSRDFLDMNKNGDFPPKNLYSTCYESNADDFSPVKLENMEALKSAGVNVLLNVDATQLSKDSRLTDIKFTKFIFNFPHTGGKMKINLNRELIRLFCEECKHMIVGSDKEFTNLCCSKRDYYRDCEIIIPLCKGQGGTKYDETRTWEDTWKLVEMCGYADLVLSNVEYFDTTMLKFYSSIGFRSREQHFNTVKGIIHVLKLSLHPELNKYTSWVDMYPDLDIGHLMDMKQTSILTNSIFSCFKCLFIEAIDLSKAPSGKLQLENTFIIRHGFSSSKPQYPPLDPSKIYDYRIFCNPLKTNSFKIHPVEYNYISENLGFKPLCLSFVRDVCSKINETSNLIGTRLPIEVITSNTKEPVTQHFLVITNDQVGTIAIQNCVNNEIEIVFDNYVEDKTSGSINTIRNENETTQIFFFQKFVQFLSCSKNWRVIFSHENFICIENESLMFHFAHLSPIEYRFDINFTVQTSDYTHEKFFSCLWYIIPEMIQGVQLINEHQSPNQQYKSYLFRIWYKSYDRPMYRKKVIDIHQNVIGKCLNSMLGVKID</sequence>
<name>A0A1S4EEP4_DIACI</name>
<dbReference type="RefSeq" id="XP_017300608.1">
    <property type="nucleotide sequence ID" value="XM_017445119.2"/>
</dbReference>
<dbReference type="InterPro" id="IPR019446">
    <property type="entry name" value="BMT5-like"/>
</dbReference>
<dbReference type="GO" id="GO:0070042">
    <property type="term" value="F:rRNA (uridine-N3-)-methyltransferase activity"/>
    <property type="evidence" value="ECO:0007669"/>
    <property type="project" value="InterPro"/>
</dbReference>
<accession>A0A1S4EEP4</accession>
<dbReference type="SUPFAM" id="SSF54991">
    <property type="entry name" value="Anticodon-binding domain of PheRS"/>
    <property type="match status" value="1"/>
</dbReference>
<dbReference type="Gene3D" id="3.30.70.380">
    <property type="entry name" value="Ferrodoxin-fold anticodon-binding domain"/>
    <property type="match status" value="1"/>
</dbReference>
<dbReference type="Proteomes" id="UP000079169">
    <property type="component" value="Unplaced"/>
</dbReference>
<dbReference type="PANTHER" id="PTHR11538">
    <property type="entry name" value="PHENYLALANYL-TRNA SYNTHETASE"/>
    <property type="match status" value="1"/>
</dbReference>
<dbReference type="KEGG" id="dci:103511803"/>
<dbReference type="PaxDb" id="121845-A0A1S4EEP4"/>
<dbReference type="GO" id="GO:0070475">
    <property type="term" value="P:rRNA base methylation"/>
    <property type="evidence" value="ECO:0007669"/>
    <property type="project" value="InterPro"/>
</dbReference>
<dbReference type="AlphaFoldDB" id="A0A1S4EEP4"/>
<dbReference type="STRING" id="121845.A0A1S4EEP4"/>
<reference evidence="3" key="1">
    <citation type="submission" date="2025-08" db="UniProtKB">
        <authorList>
            <consortium name="RefSeq"/>
        </authorList>
    </citation>
    <scope>IDENTIFICATION</scope>
</reference>
<evidence type="ECO:0000313" key="3">
    <source>
        <dbReference type="RefSeq" id="XP_017300608.1"/>
    </source>
</evidence>
<evidence type="ECO:0000313" key="2">
    <source>
        <dbReference type="Proteomes" id="UP000079169"/>
    </source>
</evidence>
<keyword evidence="2" id="KW-1185">Reference proteome</keyword>
<dbReference type="GO" id="GO:0005737">
    <property type="term" value="C:cytoplasm"/>
    <property type="evidence" value="ECO:0007669"/>
    <property type="project" value="TreeGrafter"/>
</dbReference>
<dbReference type="Pfam" id="PF10354">
    <property type="entry name" value="BMT5-like"/>
    <property type="match status" value="1"/>
</dbReference>
<dbReference type="GeneID" id="103511803"/>
<dbReference type="InterPro" id="IPR036690">
    <property type="entry name" value="Fdx_antiC-bd_sf"/>
</dbReference>
<organism evidence="2 3">
    <name type="scientific">Diaphorina citri</name>
    <name type="common">Asian citrus psyllid</name>
    <dbReference type="NCBI Taxonomy" id="121845"/>
    <lineage>
        <taxon>Eukaryota</taxon>
        <taxon>Metazoa</taxon>
        <taxon>Ecdysozoa</taxon>
        <taxon>Arthropoda</taxon>
        <taxon>Hexapoda</taxon>
        <taxon>Insecta</taxon>
        <taxon>Pterygota</taxon>
        <taxon>Neoptera</taxon>
        <taxon>Paraneoptera</taxon>
        <taxon>Hemiptera</taxon>
        <taxon>Sternorrhyncha</taxon>
        <taxon>Psylloidea</taxon>
        <taxon>Psyllidae</taxon>
        <taxon>Diaphorininae</taxon>
        <taxon>Diaphorina</taxon>
    </lineage>
</organism>